<evidence type="ECO:0000313" key="3">
    <source>
        <dbReference type="Proteomes" id="UP000014923"/>
    </source>
</evidence>
<feature type="domain" description="Transposase DDE" evidence="1">
    <location>
        <begin position="4"/>
        <end position="114"/>
    </location>
</feature>
<reference evidence="2" key="1">
    <citation type="submission" date="2013-03" db="EMBL/GenBank/DDBJ databases">
        <title>Draft genome sequence of the hydrogen-ethanol-producing anaerobic alkalithermophilic Caloramator celere.</title>
        <authorList>
            <person name="Ciranna A."/>
            <person name="Larjo A."/>
            <person name="Kivisto A."/>
            <person name="Santala V."/>
            <person name="Roos C."/>
            <person name="Karp M."/>
        </authorList>
    </citation>
    <scope>NUCLEOTIDE SEQUENCE [LARGE SCALE GENOMIC DNA]</scope>
    <source>
        <strain evidence="2">DSM 8682</strain>
    </source>
</reference>
<dbReference type="HOGENOM" id="CLU_152416_0_0_9"/>
<evidence type="ECO:0000259" key="1">
    <source>
        <dbReference type="Pfam" id="PF13751"/>
    </source>
</evidence>
<accession>R7RTV6</accession>
<evidence type="ECO:0000313" key="2">
    <source>
        <dbReference type="EMBL" id="CDF58733.1"/>
    </source>
</evidence>
<comment type="caution">
    <text evidence="2">The sequence shown here is derived from an EMBL/GenBank/DDBJ whole genome shotgun (WGS) entry which is preliminary data.</text>
</comment>
<dbReference type="eggNOG" id="COG3039">
    <property type="taxonomic scope" value="Bacteria"/>
</dbReference>
<dbReference type="PANTHER" id="PTHR33408:SF2">
    <property type="entry name" value="TRANSPOSASE DDE DOMAIN-CONTAINING PROTEIN"/>
    <property type="match status" value="1"/>
</dbReference>
<dbReference type="Pfam" id="PF13751">
    <property type="entry name" value="DDE_Tnp_1_6"/>
    <property type="match status" value="1"/>
</dbReference>
<name>R7RTV6_9CLOT</name>
<dbReference type="PANTHER" id="PTHR33408">
    <property type="entry name" value="TRANSPOSASE"/>
    <property type="match status" value="1"/>
</dbReference>
<organism evidence="2 3">
    <name type="scientific">Thermobrachium celere DSM 8682</name>
    <dbReference type="NCBI Taxonomy" id="941824"/>
    <lineage>
        <taxon>Bacteria</taxon>
        <taxon>Bacillati</taxon>
        <taxon>Bacillota</taxon>
        <taxon>Clostridia</taxon>
        <taxon>Eubacteriales</taxon>
        <taxon>Clostridiaceae</taxon>
        <taxon>Thermobrachium</taxon>
    </lineage>
</organism>
<dbReference type="AlphaFoldDB" id="R7RTV6"/>
<keyword evidence="3" id="KW-1185">Reference proteome</keyword>
<sequence>MFLKYKTTTRQGYKEYVCDKEICSNCRFKDKCLTGKSEFRTIRRHVWEEYKDKNIAFLKTDKGKRIYKRRKETIERSFADSKELHGLRYCRFRGLAKVSEQCLLTAAVQNMKKIARVLSLLFFKGINKIFMLKSEIYCENLYATA</sequence>
<protein>
    <submittedName>
        <fullName evidence="2">Mobile element protein</fullName>
    </submittedName>
</protein>
<gene>
    <name evidence="2" type="ORF">TCEL_00779</name>
</gene>
<proteinExistence type="predicted"/>
<dbReference type="Proteomes" id="UP000014923">
    <property type="component" value="Unassembled WGS sequence"/>
</dbReference>
<dbReference type="InterPro" id="IPR025668">
    <property type="entry name" value="Tnp_DDE_dom"/>
</dbReference>
<dbReference type="EMBL" id="CAVN010000098">
    <property type="protein sequence ID" value="CDF58733.1"/>
    <property type="molecule type" value="Genomic_DNA"/>
</dbReference>